<proteinExistence type="predicted"/>
<gene>
    <name evidence="2" type="ORF">PG991_000897</name>
</gene>
<feature type="compositionally biased region" description="Low complexity" evidence="1">
    <location>
        <begin position="594"/>
        <end position="609"/>
    </location>
</feature>
<evidence type="ECO:0000256" key="1">
    <source>
        <dbReference type="SAM" id="MobiDB-lite"/>
    </source>
</evidence>
<reference evidence="2 3" key="1">
    <citation type="submission" date="2023-01" db="EMBL/GenBank/DDBJ databases">
        <title>Analysis of 21 Apiospora genomes using comparative genomics revels a genus with tremendous synthesis potential of carbohydrate active enzymes and secondary metabolites.</title>
        <authorList>
            <person name="Sorensen T."/>
        </authorList>
    </citation>
    <scope>NUCLEOTIDE SEQUENCE [LARGE SCALE GENOMIC DNA]</scope>
    <source>
        <strain evidence="2 3">CBS 20057</strain>
    </source>
</reference>
<feature type="compositionally biased region" description="Basic residues" evidence="1">
    <location>
        <begin position="559"/>
        <end position="585"/>
    </location>
</feature>
<name>A0ABR1SUM8_9PEZI</name>
<feature type="compositionally biased region" description="Pro residues" evidence="1">
    <location>
        <begin position="657"/>
        <end position="667"/>
    </location>
</feature>
<accession>A0ABR1SUM8</accession>
<organism evidence="2 3">
    <name type="scientific">Apiospora marii</name>
    <dbReference type="NCBI Taxonomy" id="335849"/>
    <lineage>
        <taxon>Eukaryota</taxon>
        <taxon>Fungi</taxon>
        <taxon>Dikarya</taxon>
        <taxon>Ascomycota</taxon>
        <taxon>Pezizomycotina</taxon>
        <taxon>Sordariomycetes</taxon>
        <taxon>Xylariomycetidae</taxon>
        <taxon>Amphisphaeriales</taxon>
        <taxon>Apiosporaceae</taxon>
        <taxon>Apiospora</taxon>
    </lineage>
</organism>
<feature type="region of interest" description="Disordered" evidence="1">
    <location>
        <begin position="646"/>
        <end position="672"/>
    </location>
</feature>
<protein>
    <recommendedName>
        <fullName evidence="4">Actin-like ATPase domain-containing protein</fullName>
    </recommendedName>
</protein>
<dbReference type="Proteomes" id="UP001396898">
    <property type="component" value="Unassembled WGS sequence"/>
</dbReference>
<comment type="caution">
    <text evidence="2">The sequence shown here is derived from an EMBL/GenBank/DDBJ whole genome shotgun (WGS) entry which is preliminary data.</text>
</comment>
<sequence length="695" mass="78336">MDTEKVTLGIDLGSTSTRAVLGPHYVEETNRAVQSLRFAPGDFSSAIYPFEADGPTYLYEESDPTRRPVSAKYAFYALVVASDELLEQYPLVDELVAGRDDRAFQQRLRRGLEALFIRIGRLTRAICDENDYEIDVIGLSIPSQWTMDFEDLYRAIVVSAFGAKYKDRVVFVYETEALGHYLCTHACPARDYAKKLLQSAVKGGQEKTVCHDVLLFIDFGGHNANTCTFNVVYEEKNKPSFYLVSSAKGAGGGSEQWEYSIVQTAVQMLEEDRGRRLPSSIKGKIFDDFNKSKRNLGPACTRKWYTFEGLDESRDAIAVPFSPETIERHFDAAMKRPLDLARERIEELREIAPPLFTDEWNMNYDSMKIARGTAYAAGNRITVEQFFERGAAIGVQRQQRGTRGNYNEKGYWDDEAVFALSKDRRVVWQDFSTGRDRLKLVCHPFYERQTPPKKLEYFRCYDLLGLGMPTRGHWDIALSLAGRGDDVRLVMERAHAYPRKKGLLPPPAPFDAREFPLYYNRGENCIHVGREGQEDDEATLEAVTVYKKKEKVRVEKGARPRARKVGKTVRKSRGAPVSKARRRGRRAAEGGNEGRNSTAGAQTEATTATLPKDPVEIYMQKTSVEMISHEEEIELQFRRAIKQNPHCDSSTISTIPTPIPSESPPNFPVGQDTDRISATALSTTAYSCSAGNRGT</sequence>
<dbReference type="EMBL" id="JAQQWI010000002">
    <property type="protein sequence ID" value="KAK8037551.1"/>
    <property type="molecule type" value="Genomic_DNA"/>
</dbReference>
<feature type="region of interest" description="Disordered" evidence="1">
    <location>
        <begin position="554"/>
        <end position="612"/>
    </location>
</feature>
<keyword evidence="3" id="KW-1185">Reference proteome</keyword>
<evidence type="ECO:0000313" key="3">
    <source>
        <dbReference type="Proteomes" id="UP001396898"/>
    </source>
</evidence>
<evidence type="ECO:0000313" key="2">
    <source>
        <dbReference type="EMBL" id="KAK8037551.1"/>
    </source>
</evidence>
<evidence type="ECO:0008006" key="4">
    <source>
        <dbReference type="Google" id="ProtNLM"/>
    </source>
</evidence>